<dbReference type="Proteomes" id="UP000481037">
    <property type="component" value="Unassembled WGS sequence"/>
</dbReference>
<comment type="caution">
    <text evidence="3">The sequence shown here is derived from an EMBL/GenBank/DDBJ whole genome shotgun (WGS) entry which is preliminary data.</text>
</comment>
<dbReference type="EMBL" id="WKJM01000002">
    <property type="protein sequence ID" value="MRX06785.1"/>
    <property type="molecule type" value="Genomic_DNA"/>
</dbReference>
<evidence type="ECO:0000256" key="1">
    <source>
        <dbReference type="ARBA" id="ARBA00022777"/>
    </source>
</evidence>
<dbReference type="InterPro" id="IPR006204">
    <property type="entry name" value="GHMP_kinase_N_dom"/>
</dbReference>
<proteinExistence type="predicted"/>
<keyword evidence="4" id="KW-1185">Reference proteome</keyword>
<sequence>MNKDQYFSIRAPARIHTALLNESGYLNRIDGSIGFVVDRPYWDITISADKSCMNLSHLDSELVPRLLETVAIFEIQFKLQIGVSISGEIPIHSGLGSKTSLLMGVGNAISELFNLNLHPPEIAAIVKRGGTSGLGIWAGSKRGFLWDAGRQYPNQKSTFSPSSTSIAKAPKLISNISIGEFSICHFRFTDRGISGISEQSVFTNNCPLPENEAIEALAIVGGGILPALLEKDIVNIQAPLRSLQRIGLKKIEWDLQSSVTKEFRSYWEKCVPDITLCLSSMGPTLYCLTDRPDFIKYIVENFYADPFHFIITS</sequence>
<dbReference type="InterPro" id="IPR004422">
    <property type="entry name" value="RFAP_synthase"/>
</dbReference>
<dbReference type="RefSeq" id="WP_154367618.1">
    <property type="nucleotide sequence ID" value="NZ_WKJM01000002.1"/>
</dbReference>
<evidence type="ECO:0000259" key="2">
    <source>
        <dbReference type="Pfam" id="PF00288"/>
    </source>
</evidence>
<dbReference type="PIRSF" id="PIRSF004884">
    <property type="entry name" value="Sugar_kin_arch"/>
    <property type="match status" value="1"/>
</dbReference>
<dbReference type="GO" id="GO:0016301">
    <property type="term" value="F:kinase activity"/>
    <property type="evidence" value="ECO:0007669"/>
    <property type="project" value="UniProtKB-KW"/>
</dbReference>
<evidence type="ECO:0000313" key="3">
    <source>
        <dbReference type="EMBL" id="MRX06785.1"/>
    </source>
</evidence>
<dbReference type="Gene3D" id="3.30.230.120">
    <property type="match status" value="1"/>
</dbReference>
<dbReference type="NCBIfam" id="TIGR00144">
    <property type="entry name" value="beta_RFAP_syn"/>
    <property type="match status" value="1"/>
</dbReference>
<name>A0A6L5QAP2_9BURK</name>
<dbReference type="Pfam" id="PF00288">
    <property type="entry name" value="GHMP_kinases_N"/>
    <property type="match status" value="1"/>
</dbReference>
<gene>
    <name evidence="3" type="ORF">GJ697_02945</name>
</gene>
<accession>A0A6L5QAP2</accession>
<feature type="domain" description="GHMP kinase N-terminal" evidence="2">
    <location>
        <begin position="77"/>
        <end position="130"/>
    </location>
</feature>
<dbReference type="AlphaFoldDB" id="A0A6L5QAP2"/>
<evidence type="ECO:0000313" key="4">
    <source>
        <dbReference type="Proteomes" id="UP000481037"/>
    </source>
</evidence>
<organism evidence="3 4">
    <name type="scientific">Duganella alba</name>
    <dbReference type="NCBI Taxonomy" id="2666081"/>
    <lineage>
        <taxon>Bacteria</taxon>
        <taxon>Pseudomonadati</taxon>
        <taxon>Pseudomonadota</taxon>
        <taxon>Betaproteobacteria</taxon>
        <taxon>Burkholderiales</taxon>
        <taxon>Oxalobacteraceae</taxon>
        <taxon>Telluria group</taxon>
        <taxon>Duganella</taxon>
    </lineage>
</organism>
<dbReference type="InterPro" id="IPR020568">
    <property type="entry name" value="Ribosomal_Su5_D2-typ_SF"/>
</dbReference>
<keyword evidence="1" id="KW-0808">Transferase</keyword>
<protein>
    <recommendedName>
        <fullName evidence="2">GHMP kinase N-terminal domain-containing protein</fullName>
    </recommendedName>
</protein>
<keyword evidence="1" id="KW-0418">Kinase</keyword>
<reference evidence="3 4" key="1">
    <citation type="submission" date="2019-11" db="EMBL/GenBank/DDBJ databases">
        <title>Novel species isolated from a subtropical stream in China.</title>
        <authorList>
            <person name="Lu H."/>
        </authorList>
    </citation>
    <scope>NUCLEOTIDE SEQUENCE [LARGE SCALE GENOMIC DNA]</scope>
    <source>
        <strain evidence="3 4">FT25W</strain>
    </source>
</reference>
<dbReference type="GO" id="GO:0005524">
    <property type="term" value="F:ATP binding"/>
    <property type="evidence" value="ECO:0007669"/>
    <property type="project" value="InterPro"/>
</dbReference>
<dbReference type="SUPFAM" id="SSF54211">
    <property type="entry name" value="Ribosomal protein S5 domain 2-like"/>
    <property type="match status" value="1"/>
</dbReference>